<dbReference type="EMBL" id="BK032652">
    <property type="protein sequence ID" value="DAF53368.1"/>
    <property type="molecule type" value="Genomic_DNA"/>
</dbReference>
<proteinExistence type="predicted"/>
<protein>
    <submittedName>
        <fullName evidence="1">Uncharacterized protein</fullName>
    </submittedName>
</protein>
<sequence length="36" mass="4276">MDFAACPHYRRKTSALYHLGARSFTFHFFLIIDDNL</sequence>
<reference evidence="1" key="1">
    <citation type="journal article" date="2021" name="Proc. Natl. Acad. Sci. U.S.A.">
        <title>A Catalog of Tens of Thousands of Viruses from Human Metagenomes Reveals Hidden Associations with Chronic Diseases.</title>
        <authorList>
            <person name="Tisza M.J."/>
            <person name="Buck C.B."/>
        </authorList>
    </citation>
    <scope>NUCLEOTIDE SEQUENCE</scope>
    <source>
        <strain evidence="1">CtkyE7</strain>
    </source>
</reference>
<name>A0A8S5SR13_9CAUD</name>
<evidence type="ECO:0000313" key="1">
    <source>
        <dbReference type="EMBL" id="DAF53368.1"/>
    </source>
</evidence>
<organism evidence="1">
    <name type="scientific">Siphoviridae sp. ctkyE7</name>
    <dbReference type="NCBI Taxonomy" id="2827926"/>
    <lineage>
        <taxon>Viruses</taxon>
        <taxon>Duplodnaviria</taxon>
        <taxon>Heunggongvirae</taxon>
        <taxon>Uroviricota</taxon>
        <taxon>Caudoviricetes</taxon>
    </lineage>
</organism>
<accession>A0A8S5SR13</accession>